<dbReference type="Pfam" id="PF12728">
    <property type="entry name" value="HTH_17"/>
    <property type="match status" value="1"/>
</dbReference>
<dbReference type="InterPro" id="IPR010093">
    <property type="entry name" value="SinI_DNA-bd"/>
</dbReference>
<accession>A0A8J7FPC8</accession>
<comment type="caution">
    <text evidence="2">The sequence shown here is derived from an EMBL/GenBank/DDBJ whole genome shotgun (WGS) entry which is preliminary data.</text>
</comment>
<dbReference type="InterPro" id="IPR041657">
    <property type="entry name" value="HTH_17"/>
</dbReference>
<keyword evidence="3" id="KW-1185">Reference proteome</keyword>
<evidence type="ECO:0000313" key="2">
    <source>
        <dbReference type="EMBL" id="MBE9216776.1"/>
    </source>
</evidence>
<feature type="domain" description="Helix-turn-helix" evidence="1">
    <location>
        <begin position="20"/>
        <end position="64"/>
    </location>
</feature>
<reference evidence="2" key="1">
    <citation type="submission" date="2020-10" db="EMBL/GenBank/DDBJ databases">
        <authorList>
            <person name="Castelo-Branco R."/>
            <person name="Eusebio N."/>
            <person name="Adriana R."/>
            <person name="Vieira A."/>
            <person name="Brugerolle De Fraissinette N."/>
            <person name="Rezende De Castro R."/>
            <person name="Schneider M.P."/>
            <person name="Vasconcelos V."/>
            <person name="Leao P.N."/>
        </authorList>
    </citation>
    <scope>NUCLEOTIDE SEQUENCE</scope>
    <source>
        <strain evidence="2">LEGE 06105</strain>
    </source>
</reference>
<organism evidence="2 3">
    <name type="scientific">Plectonema cf. radiosum LEGE 06105</name>
    <dbReference type="NCBI Taxonomy" id="945769"/>
    <lineage>
        <taxon>Bacteria</taxon>
        <taxon>Bacillati</taxon>
        <taxon>Cyanobacteriota</taxon>
        <taxon>Cyanophyceae</taxon>
        <taxon>Oscillatoriophycideae</taxon>
        <taxon>Oscillatoriales</taxon>
        <taxon>Microcoleaceae</taxon>
        <taxon>Plectonema</taxon>
    </lineage>
</organism>
<evidence type="ECO:0000313" key="3">
    <source>
        <dbReference type="Proteomes" id="UP000620559"/>
    </source>
</evidence>
<dbReference type="GO" id="GO:0003677">
    <property type="term" value="F:DNA binding"/>
    <property type="evidence" value="ECO:0007669"/>
    <property type="project" value="InterPro"/>
</dbReference>
<dbReference type="EMBL" id="JADEWL010000202">
    <property type="protein sequence ID" value="MBE9216776.1"/>
    <property type="molecule type" value="Genomic_DNA"/>
</dbReference>
<evidence type="ECO:0000259" key="1">
    <source>
        <dbReference type="Pfam" id="PF12728"/>
    </source>
</evidence>
<dbReference type="NCBIfam" id="TIGR01764">
    <property type="entry name" value="excise"/>
    <property type="match status" value="1"/>
</dbReference>
<proteinExistence type="predicted"/>
<gene>
    <name evidence="2" type="ORF">IQ247_29685</name>
</gene>
<protein>
    <submittedName>
        <fullName evidence="2">Helix-turn-helix domain-containing protein</fullName>
    </submittedName>
</protein>
<name>A0A8J7FPC8_9CYAN</name>
<sequence length="90" mass="10769">MLLHKIFQVQDRKASNSTYIRTQEAADFLNVSRPYFVKLLEQGEIPHIKVGSHRRVKFLHVKNYKEVRDTERRCLLNELTQESQDMGFYE</sequence>
<dbReference type="AlphaFoldDB" id="A0A8J7FPC8"/>
<dbReference type="Proteomes" id="UP000620559">
    <property type="component" value="Unassembled WGS sequence"/>
</dbReference>